<evidence type="ECO:0000313" key="1">
    <source>
        <dbReference type="EMBL" id="ORE05530.1"/>
    </source>
</evidence>
<dbReference type="Proteomes" id="UP000242414">
    <property type="component" value="Unassembled WGS sequence"/>
</dbReference>
<gene>
    <name evidence="1" type="ORF">BCV72DRAFT_139170</name>
</gene>
<proteinExistence type="predicted"/>
<name>A0A1X0R0K4_RHIZD</name>
<dbReference type="AlphaFoldDB" id="A0A1X0R0K4"/>
<dbReference type="EMBL" id="KV921943">
    <property type="protein sequence ID" value="ORE05530.1"/>
    <property type="molecule type" value="Genomic_DNA"/>
</dbReference>
<sequence>MISIPKKSEVVTLGYYEMRFSDIRANLELAFADLVRMSTLSRGFVLKKENKKAVTMQAVRYRTVFYFAKETFPNVTTMTKTLSFGVPKTTVLLEIEANLPFV</sequence>
<reference evidence="1" key="1">
    <citation type="journal article" date="2016" name="Proc. Natl. Acad. Sci. U.S.A.">
        <title>Lipid metabolic changes in an early divergent fungus govern the establishment of a mutualistic symbiosis with endobacteria.</title>
        <authorList>
            <person name="Lastovetsky O.A."/>
            <person name="Gaspar M.L."/>
            <person name="Mondo S.J."/>
            <person name="LaButti K.M."/>
            <person name="Sandor L."/>
            <person name="Grigoriev I.V."/>
            <person name="Henry S.A."/>
            <person name="Pawlowska T.E."/>
        </authorList>
    </citation>
    <scope>NUCLEOTIDE SEQUENCE [LARGE SCALE GENOMIC DNA]</scope>
    <source>
        <strain evidence="1">ATCC 52814</strain>
    </source>
</reference>
<protein>
    <submittedName>
        <fullName evidence="1">Uncharacterized protein</fullName>
    </submittedName>
</protein>
<organism evidence="1">
    <name type="scientific">Rhizopus microsporus var. microsporus</name>
    <dbReference type="NCBI Taxonomy" id="86635"/>
    <lineage>
        <taxon>Eukaryota</taxon>
        <taxon>Fungi</taxon>
        <taxon>Fungi incertae sedis</taxon>
        <taxon>Mucoromycota</taxon>
        <taxon>Mucoromycotina</taxon>
        <taxon>Mucoromycetes</taxon>
        <taxon>Mucorales</taxon>
        <taxon>Mucorineae</taxon>
        <taxon>Rhizopodaceae</taxon>
        <taxon>Rhizopus</taxon>
    </lineage>
</organism>
<accession>A0A1X0R0K4</accession>
<dbReference type="VEuPathDB" id="FungiDB:BCV72DRAFT_139170"/>